<sequence>MAETRMEDEDATGLEENEEDLGWQIVTSRKSRSTRRISGDGKTTPQSQQEQGNNSKNKGPTTTTFKNRIVKASRMPQLPQEHSKIVIRPRGGLNLSKVSTTAIGVAVIEASGLTPEQAREDVVCPNFTQNIVVVSTPDPSHAARSASRATSAERQWDAQTGAKERSRSKSPTRSRRRSPSKGRSRSRSREVQVRFEGGKQKPGDKTTSGTAWADKVKGTVRAAESGAGQPVGDNDARIEQLIKEVTYLRKANEELTKQVVELRKNSQTSSTKVAIAKPVNNDNSQEEENSPAPKKRAISPVETTVCSALEEIKEAIKQLRDATDRTTFKVDKLWKWRLTTEKRLSKVEAQGEDDEYLPSEAESVRSLPGEPSLTTEGQCRALQEALDVLADCLQTTVMQPFPEKTQYVLTGGTPEAQDKKGSSTTWLRQLEARWKQILHLIRRIAHHSGGAWHTNARTLVTINRRAPPLCGPPTAARYRSGAKDRTRAASLFDPCDMEGNRRAKQMTRMTTKNGTMGRCAVAGRRTGDPPSTQGQPLIGGHWQKS</sequence>
<evidence type="ECO:0000313" key="1">
    <source>
        <dbReference type="EMBL" id="KAH7981123.1"/>
    </source>
</evidence>
<evidence type="ECO:0000313" key="2">
    <source>
        <dbReference type="Proteomes" id="UP000821865"/>
    </source>
</evidence>
<organism evidence="1 2">
    <name type="scientific">Dermacentor silvarum</name>
    <name type="common">Tick</name>
    <dbReference type="NCBI Taxonomy" id="543639"/>
    <lineage>
        <taxon>Eukaryota</taxon>
        <taxon>Metazoa</taxon>
        <taxon>Ecdysozoa</taxon>
        <taxon>Arthropoda</taxon>
        <taxon>Chelicerata</taxon>
        <taxon>Arachnida</taxon>
        <taxon>Acari</taxon>
        <taxon>Parasitiformes</taxon>
        <taxon>Ixodida</taxon>
        <taxon>Ixodoidea</taxon>
        <taxon>Ixodidae</taxon>
        <taxon>Rhipicephalinae</taxon>
        <taxon>Dermacentor</taxon>
    </lineage>
</organism>
<accession>A0ACB8E3C7</accession>
<keyword evidence="2" id="KW-1185">Reference proteome</keyword>
<reference evidence="1" key="1">
    <citation type="submission" date="2020-05" db="EMBL/GenBank/DDBJ databases">
        <title>Large-scale comparative analyses of tick genomes elucidate their genetic diversity and vector capacities.</title>
        <authorList>
            <person name="Jia N."/>
            <person name="Wang J."/>
            <person name="Shi W."/>
            <person name="Du L."/>
            <person name="Sun Y."/>
            <person name="Zhan W."/>
            <person name="Jiang J."/>
            <person name="Wang Q."/>
            <person name="Zhang B."/>
            <person name="Ji P."/>
            <person name="Sakyi L.B."/>
            <person name="Cui X."/>
            <person name="Yuan T."/>
            <person name="Jiang B."/>
            <person name="Yang W."/>
            <person name="Lam T.T.-Y."/>
            <person name="Chang Q."/>
            <person name="Ding S."/>
            <person name="Wang X."/>
            <person name="Zhu J."/>
            <person name="Ruan X."/>
            <person name="Zhao L."/>
            <person name="Wei J."/>
            <person name="Que T."/>
            <person name="Du C."/>
            <person name="Cheng J."/>
            <person name="Dai P."/>
            <person name="Han X."/>
            <person name="Huang E."/>
            <person name="Gao Y."/>
            <person name="Liu J."/>
            <person name="Shao H."/>
            <person name="Ye R."/>
            <person name="Li L."/>
            <person name="Wei W."/>
            <person name="Wang X."/>
            <person name="Wang C."/>
            <person name="Yang T."/>
            <person name="Huo Q."/>
            <person name="Li W."/>
            <person name="Guo W."/>
            <person name="Chen H."/>
            <person name="Zhou L."/>
            <person name="Ni X."/>
            <person name="Tian J."/>
            <person name="Zhou Y."/>
            <person name="Sheng Y."/>
            <person name="Liu T."/>
            <person name="Pan Y."/>
            <person name="Xia L."/>
            <person name="Li J."/>
            <person name="Zhao F."/>
            <person name="Cao W."/>
        </authorList>
    </citation>
    <scope>NUCLEOTIDE SEQUENCE</scope>
    <source>
        <strain evidence="1">Dsil-2018</strain>
    </source>
</reference>
<dbReference type="EMBL" id="CM023470">
    <property type="protein sequence ID" value="KAH7981123.1"/>
    <property type="molecule type" value="Genomic_DNA"/>
</dbReference>
<proteinExistence type="predicted"/>
<name>A0ACB8E3C7_DERSI</name>
<gene>
    <name evidence="1" type="ORF">HPB49_021771</name>
</gene>
<comment type="caution">
    <text evidence="1">The sequence shown here is derived from an EMBL/GenBank/DDBJ whole genome shotgun (WGS) entry which is preliminary data.</text>
</comment>
<dbReference type="Proteomes" id="UP000821865">
    <property type="component" value="Chromosome 1"/>
</dbReference>
<protein>
    <submittedName>
        <fullName evidence="1">Uncharacterized protein</fullName>
    </submittedName>
</protein>